<accession>A0A949TN88</accession>
<dbReference type="EMBL" id="JAEEGC010000049">
    <property type="protein sequence ID" value="MBV7273557.1"/>
    <property type="molecule type" value="Genomic_DNA"/>
</dbReference>
<evidence type="ECO:0000313" key="1">
    <source>
        <dbReference type="EMBL" id="MBV7273557.1"/>
    </source>
</evidence>
<proteinExistence type="predicted"/>
<dbReference type="AlphaFoldDB" id="A0A949TN88"/>
<organism evidence="1 2">
    <name type="scientific">Clostridium thailandense</name>
    <dbReference type="NCBI Taxonomy" id="2794346"/>
    <lineage>
        <taxon>Bacteria</taxon>
        <taxon>Bacillati</taxon>
        <taxon>Bacillota</taxon>
        <taxon>Clostridia</taxon>
        <taxon>Eubacteriales</taxon>
        <taxon>Clostridiaceae</taxon>
        <taxon>Clostridium</taxon>
    </lineage>
</organism>
<keyword evidence="2" id="KW-1185">Reference proteome</keyword>
<protein>
    <submittedName>
        <fullName evidence="1">Uncharacterized protein</fullName>
    </submittedName>
</protein>
<reference evidence="1" key="1">
    <citation type="submission" date="2020-12" db="EMBL/GenBank/DDBJ databases">
        <title>Clostridium thailandense sp. nov., a novel acetogenic bacterium isolated from peat land soil in Thailand.</title>
        <authorList>
            <person name="Chaikitkaew S."/>
            <person name="Birkeland N.K."/>
        </authorList>
    </citation>
    <scope>NUCLEOTIDE SEQUENCE</scope>
    <source>
        <strain evidence="1">PL3</strain>
    </source>
</reference>
<evidence type="ECO:0000313" key="2">
    <source>
        <dbReference type="Proteomes" id="UP000694308"/>
    </source>
</evidence>
<sequence>MSSSITDILKIKDTSILISKINQKSDIVIGVPHHTPSGTFMMPCKSHIYGDQNTGYIGYNIAKKLGCNFLCACNYFIDSNKNYYDNYSDYYTALEKCRPRYLVEIHGHGVEHCGDDIEISSGCKEQENYALKLKNEILKLIDSEINKDKTNKSLKELKELNINADFDKIYYKAAKSSTIIDERWISYHIELPLLLRIEANEGDIPEKGILFTKILCNSIKNICS</sequence>
<dbReference type="RefSeq" id="WP_218320626.1">
    <property type="nucleotide sequence ID" value="NZ_JAEEGC010000049.1"/>
</dbReference>
<dbReference type="Proteomes" id="UP000694308">
    <property type="component" value="Unassembled WGS sequence"/>
</dbReference>
<name>A0A949TN88_9CLOT</name>
<gene>
    <name evidence="1" type="ORF">I6U48_11615</name>
</gene>
<comment type="caution">
    <text evidence="1">The sequence shown here is derived from an EMBL/GenBank/DDBJ whole genome shotgun (WGS) entry which is preliminary data.</text>
</comment>